<dbReference type="Pfam" id="PF08543">
    <property type="entry name" value="Phos_pyr_kin"/>
    <property type="match status" value="1"/>
</dbReference>
<dbReference type="InterPro" id="IPR004625">
    <property type="entry name" value="PyrdxlKinase"/>
</dbReference>
<reference evidence="7" key="1">
    <citation type="submission" date="2009-12" db="EMBL/GenBank/DDBJ databases">
        <authorList>
            <person name="Weinstock G."/>
            <person name="Sodergren E."/>
            <person name="Clifton S."/>
            <person name="Fulton L."/>
            <person name="Fulton B."/>
            <person name="Courtney L."/>
            <person name="Fronick C."/>
            <person name="Harrison M."/>
            <person name="Strong C."/>
            <person name="Farmer C."/>
            <person name="Delahaunty K."/>
            <person name="Markovic C."/>
            <person name="Hall O."/>
            <person name="Minx P."/>
            <person name="Tomlinson C."/>
            <person name="Mitreva M."/>
            <person name="Nelson J."/>
            <person name="Hou S."/>
            <person name="Wollam A."/>
            <person name="Pepin K.H."/>
            <person name="Johnson M."/>
            <person name="Bhonagiri V."/>
            <person name="Nash W.E."/>
            <person name="Warren W."/>
            <person name="Chinwalla A."/>
            <person name="Mardis E.R."/>
            <person name="Wilson R.K."/>
        </authorList>
    </citation>
    <scope>NUCLEOTIDE SEQUENCE [LARGE SCALE GENOMIC DNA]</scope>
    <source>
        <strain evidence="7">DSM 15176</strain>
    </source>
</reference>
<dbReference type="GO" id="GO:0005524">
    <property type="term" value="F:ATP binding"/>
    <property type="evidence" value="ECO:0007669"/>
    <property type="project" value="UniProtKB-KW"/>
</dbReference>
<evidence type="ECO:0000313" key="7">
    <source>
        <dbReference type="EMBL" id="EFB74517.1"/>
    </source>
</evidence>
<dbReference type="STRING" id="411471.SUBVAR_07172"/>
<dbReference type="InterPro" id="IPR013749">
    <property type="entry name" value="PM/HMP-P_kinase-1"/>
</dbReference>
<dbReference type="AlphaFoldDB" id="D1PRY9"/>
<gene>
    <name evidence="7" type="ORF">SUBVAR_07172</name>
</gene>
<dbReference type="GO" id="GO:0005829">
    <property type="term" value="C:cytosol"/>
    <property type="evidence" value="ECO:0007669"/>
    <property type="project" value="TreeGrafter"/>
</dbReference>
<dbReference type="OrthoDB" id="9800808at2"/>
<dbReference type="GO" id="GO:0009443">
    <property type="term" value="P:pyridoxal 5'-phosphate salvage"/>
    <property type="evidence" value="ECO:0007669"/>
    <property type="project" value="InterPro"/>
</dbReference>
<dbReference type="PANTHER" id="PTHR10534:SF2">
    <property type="entry name" value="PYRIDOXAL KINASE"/>
    <property type="match status" value="1"/>
</dbReference>
<dbReference type="GO" id="GO:0008478">
    <property type="term" value="F:pyridoxal kinase activity"/>
    <property type="evidence" value="ECO:0007669"/>
    <property type="project" value="UniProtKB-EC"/>
</dbReference>
<name>D1PRY9_9FIRM</name>
<evidence type="ECO:0000256" key="1">
    <source>
        <dbReference type="ARBA" id="ARBA00012104"/>
    </source>
</evidence>
<dbReference type="PANTHER" id="PTHR10534">
    <property type="entry name" value="PYRIDOXAL KINASE"/>
    <property type="match status" value="1"/>
</dbReference>
<keyword evidence="4 7" id="KW-0418">Kinase</keyword>
<keyword evidence="3" id="KW-0547">Nucleotide-binding</keyword>
<dbReference type="InterPro" id="IPR029056">
    <property type="entry name" value="Ribokinase-like"/>
</dbReference>
<evidence type="ECO:0000313" key="8">
    <source>
        <dbReference type="Proteomes" id="UP000003438"/>
    </source>
</evidence>
<organism evidence="7 8">
    <name type="scientific">Subdoligranulum variabile DSM 15176</name>
    <dbReference type="NCBI Taxonomy" id="411471"/>
    <lineage>
        <taxon>Bacteria</taxon>
        <taxon>Bacillati</taxon>
        <taxon>Bacillota</taxon>
        <taxon>Clostridia</taxon>
        <taxon>Eubacteriales</taxon>
        <taxon>Oscillospiraceae</taxon>
        <taxon>Subdoligranulum</taxon>
    </lineage>
</organism>
<dbReference type="SUPFAM" id="SSF53613">
    <property type="entry name" value="Ribokinase-like"/>
    <property type="match status" value="1"/>
</dbReference>
<evidence type="ECO:0000256" key="3">
    <source>
        <dbReference type="ARBA" id="ARBA00022741"/>
    </source>
</evidence>
<dbReference type="RefSeq" id="WP_007048517.1">
    <property type="nucleotide sequence ID" value="NZ_GG704771.1"/>
</dbReference>
<keyword evidence="5" id="KW-0067">ATP-binding</keyword>
<accession>D1PRY9</accession>
<evidence type="ECO:0000259" key="6">
    <source>
        <dbReference type="Pfam" id="PF08543"/>
    </source>
</evidence>
<keyword evidence="2 7" id="KW-0808">Transferase</keyword>
<feature type="domain" description="Pyridoxamine kinase/Phosphomethylpyrimidine kinase" evidence="6">
    <location>
        <begin position="32"/>
        <end position="261"/>
    </location>
</feature>
<comment type="caution">
    <text evidence="7">The sequence shown here is derived from an EMBL/GenBank/DDBJ whole genome shotgun (WGS) entry which is preliminary data.</text>
</comment>
<protein>
    <recommendedName>
        <fullName evidence="1">pyridoxal kinase</fullName>
        <ecNumber evidence="1">2.7.1.35</ecNumber>
    </recommendedName>
</protein>
<keyword evidence="8" id="KW-1185">Reference proteome</keyword>
<dbReference type="EMBL" id="ACBY02000068">
    <property type="protein sequence ID" value="EFB74517.1"/>
    <property type="molecule type" value="Genomic_DNA"/>
</dbReference>
<dbReference type="Gene3D" id="3.40.1190.20">
    <property type="match status" value="1"/>
</dbReference>
<evidence type="ECO:0000256" key="4">
    <source>
        <dbReference type="ARBA" id="ARBA00022777"/>
    </source>
</evidence>
<dbReference type="EC" id="2.7.1.35" evidence="1"/>
<evidence type="ECO:0000256" key="2">
    <source>
        <dbReference type="ARBA" id="ARBA00022679"/>
    </source>
</evidence>
<dbReference type="HOGENOM" id="CLU_046496_2_0_9"/>
<sequence length="282" mass="30979">MPEQTDKSTKRVLLINDLAGYGKVALSAMIPVFSHLRYDTCNLPTALVSNTLDYGHFRILDTTDYMQDTLAVWAKLGFRFDAICTGFLVSEAQASLLYTYCKAQKEAGTQIFVDPILGDDGKLYNGVAGAAVSYSQKLCSVADVIVPNITEACFLTGAAPKGRYTEEEITEILRQLHTLGAKAVVITSTDLAGQMVTVVQDSPQTPWQALAYEEIPVRFPGTGDLFMAMMVGQYLKTGNLTASVHHAMQVLEQMIRANLHNSDKYKGIPVEQFLEVFCDEKA</sequence>
<proteinExistence type="predicted"/>
<evidence type="ECO:0000256" key="5">
    <source>
        <dbReference type="ARBA" id="ARBA00022840"/>
    </source>
</evidence>
<dbReference type="Proteomes" id="UP000003438">
    <property type="component" value="Unassembled WGS sequence"/>
</dbReference>
<dbReference type="NCBIfam" id="NF005491">
    <property type="entry name" value="PRK07105.1"/>
    <property type="match status" value="1"/>
</dbReference>
<dbReference type="eggNOG" id="COG2240">
    <property type="taxonomic scope" value="Bacteria"/>
</dbReference>